<dbReference type="GO" id="GO:0046983">
    <property type="term" value="F:protein dimerization activity"/>
    <property type="evidence" value="ECO:0007669"/>
    <property type="project" value="InterPro"/>
</dbReference>
<dbReference type="Gene3D" id="3.30.565.10">
    <property type="entry name" value="Histidine kinase-like ATPase, C-terminal domain"/>
    <property type="match status" value="1"/>
</dbReference>
<comment type="caution">
    <text evidence="12">The sequence shown here is derived from an EMBL/GenBank/DDBJ whole genome shotgun (WGS) entry which is preliminary data.</text>
</comment>
<evidence type="ECO:0000256" key="2">
    <source>
        <dbReference type="ARBA" id="ARBA00012438"/>
    </source>
</evidence>
<feature type="transmembrane region" description="Helical" evidence="9">
    <location>
        <begin position="210"/>
        <end position="230"/>
    </location>
</feature>
<evidence type="ECO:0000256" key="8">
    <source>
        <dbReference type="ARBA" id="ARBA00023012"/>
    </source>
</evidence>
<keyword evidence="9" id="KW-0812">Transmembrane</keyword>
<keyword evidence="9" id="KW-0472">Membrane</keyword>
<feature type="transmembrane region" description="Helical" evidence="9">
    <location>
        <begin position="159"/>
        <end position="179"/>
    </location>
</feature>
<evidence type="ECO:0000256" key="7">
    <source>
        <dbReference type="ARBA" id="ARBA00022840"/>
    </source>
</evidence>
<dbReference type="Pfam" id="PF02518">
    <property type="entry name" value="HATPase_c"/>
    <property type="match status" value="1"/>
</dbReference>
<protein>
    <recommendedName>
        <fullName evidence="2">histidine kinase</fullName>
        <ecNumber evidence="2">2.7.13.3</ecNumber>
    </recommendedName>
</protein>
<reference evidence="12 13" key="1">
    <citation type="submission" date="2018-12" db="EMBL/GenBank/DDBJ databases">
        <title>Glycomyces sp. YIM 121974 draft genome.</title>
        <authorList>
            <person name="Li Q."/>
        </authorList>
    </citation>
    <scope>NUCLEOTIDE SEQUENCE [LARGE SCALE GENOMIC DNA]</scope>
    <source>
        <strain evidence="12 13">YIM 121974</strain>
    </source>
</reference>
<comment type="catalytic activity">
    <reaction evidence="1">
        <text>ATP + protein L-histidine = ADP + protein N-phospho-L-histidine.</text>
        <dbReference type="EC" id="2.7.13.3"/>
    </reaction>
</comment>
<feature type="domain" description="Signal transduction histidine kinase subgroup 3 dimerisation and phosphoacceptor" evidence="11">
    <location>
        <begin position="248"/>
        <end position="309"/>
    </location>
</feature>
<keyword evidence="3" id="KW-0597">Phosphoprotein</keyword>
<dbReference type="InterPro" id="IPR011712">
    <property type="entry name" value="Sig_transdc_His_kin_sub3_dim/P"/>
</dbReference>
<dbReference type="SUPFAM" id="SSF55874">
    <property type="entry name" value="ATPase domain of HSP90 chaperone/DNA topoisomerase II/histidine kinase"/>
    <property type="match status" value="1"/>
</dbReference>
<dbReference type="InterPro" id="IPR003594">
    <property type="entry name" value="HATPase_dom"/>
</dbReference>
<feature type="transmembrane region" description="Helical" evidence="9">
    <location>
        <begin position="109"/>
        <end position="128"/>
    </location>
</feature>
<evidence type="ECO:0000256" key="4">
    <source>
        <dbReference type="ARBA" id="ARBA00022679"/>
    </source>
</evidence>
<sequence length="459" mass="49653">MRNTAVSTRPRAVPISRIPFMRSSVARDGCGLLRLGDGFRAARVGRSTEDAGIRVTFERMNAPRRPMSSRFNRLLMRLLKIGIVSVLLVTLVAETTSHLPDEKPPYHSWVAWLQCATSLLAIGVYVWYRPGRKHWIAIASVASLVATGVDMVYDQGPRGVGSAELLALGLLLLFAVRHWDAAPGRWVAFALGAAILVVGARLFVYPGSAVGGTVMVVMAMLSVIGFGAYLRSMDKLRQETQEEVRRAERLELAREMHDFVAHHVTGMVVLAQAGQVAATDPRKSFADIEEAGLAALASMRRMVRMLRDDDAGGGVNPLGDLSQIEDLVERFNREGTDATCFISPELAGAVAPEIAATAHRVVREALTNVRKHAREATRVRVVVAAAGGHGMEVSVRDDGRQARGRFGREPLALSGSGLGLVGLRERVEAVGGQLRAQERPEGGWETAAWLPRAAAPAQV</sequence>
<evidence type="ECO:0000256" key="6">
    <source>
        <dbReference type="ARBA" id="ARBA00022777"/>
    </source>
</evidence>
<evidence type="ECO:0000259" key="10">
    <source>
        <dbReference type="Pfam" id="PF02518"/>
    </source>
</evidence>
<dbReference type="EMBL" id="RSEB01000007">
    <property type="protein sequence ID" value="RRR96397.1"/>
    <property type="molecule type" value="Genomic_DNA"/>
</dbReference>
<dbReference type="GO" id="GO:0000155">
    <property type="term" value="F:phosphorelay sensor kinase activity"/>
    <property type="evidence" value="ECO:0007669"/>
    <property type="project" value="InterPro"/>
</dbReference>
<gene>
    <name evidence="12" type="ORF">EIW28_21375</name>
</gene>
<keyword evidence="6" id="KW-0418">Kinase</keyword>
<feature type="transmembrane region" description="Helical" evidence="9">
    <location>
        <begin position="186"/>
        <end position="204"/>
    </location>
</feature>
<dbReference type="EC" id="2.7.13.3" evidence="2"/>
<evidence type="ECO:0000313" key="13">
    <source>
        <dbReference type="Proteomes" id="UP000277256"/>
    </source>
</evidence>
<dbReference type="Gene3D" id="1.20.5.1930">
    <property type="match status" value="1"/>
</dbReference>
<keyword evidence="5" id="KW-0547">Nucleotide-binding</keyword>
<feature type="transmembrane region" description="Helical" evidence="9">
    <location>
        <begin position="135"/>
        <end position="153"/>
    </location>
</feature>
<dbReference type="InterPro" id="IPR036890">
    <property type="entry name" value="HATPase_C_sf"/>
</dbReference>
<dbReference type="Pfam" id="PF07730">
    <property type="entry name" value="HisKA_3"/>
    <property type="match status" value="1"/>
</dbReference>
<evidence type="ECO:0000256" key="3">
    <source>
        <dbReference type="ARBA" id="ARBA00022553"/>
    </source>
</evidence>
<evidence type="ECO:0000256" key="9">
    <source>
        <dbReference type="SAM" id="Phobius"/>
    </source>
</evidence>
<keyword evidence="13" id="KW-1185">Reference proteome</keyword>
<dbReference type="Proteomes" id="UP000277256">
    <property type="component" value="Unassembled WGS sequence"/>
</dbReference>
<evidence type="ECO:0000256" key="5">
    <source>
        <dbReference type="ARBA" id="ARBA00022741"/>
    </source>
</evidence>
<evidence type="ECO:0000313" key="12">
    <source>
        <dbReference type="EMBL" id="RRR96397.1"/>
    </source>
</evidence>
<accession>A0A426USH2</accession>
<dbReference type="PANTHER" id="PTHR24421">
    <property type="entry name" value="NITRATE/NITRITE SENSOR PROTEIN NARX-RELATED"/>
    <property type="match status" value="1"/>
</dbReference>
<dbReference type="PANTHER" id="PTHR24421:SF10">
    <property type="entry name" value="NITRATE_NITRITE SENSOR PROTEIN NARQ"/>
    <property type="match status" value="1"/>
</dbReference>
<dbReference type="GO" id="GO:0016020">
    <property type="term" value="C:membrane"/>
    <property type="evidence" value="ECO:0007669"/>
    <property type="project" value="InterPro"/>
</dbReference>
<dbReference type="CDD" id="cd16917">
    <property type="entry name" value="HATPase_UhpB-NarQ-NarX-like"/>
    <property type="match status" value="1"/>
</dbReference>
<dbReference type="GO" id="GO:0005524">
    <property type="term" value="F:ATP binding"/>
    <property type="evidence" value="ECO:0007669"/>
    <property type="project" value="UniProtKB-KW"/>
</dbReference>
<evidence type="ECO:0000256" key="1">
    <source>
        <dbReference type="ARBA" id="ARBA00000085"/>
    </source>
</evidence>
<keyword evidence="8" id="KW-0902">Two-component regulatory system</keyword>
<proteinExistence type="predicted"/>
<keyword evidence="9" id="KW-1133">Transmembrane helix</keyword>
<name>A0A426USH2_9ACTN</name>
<dbReference type="InterPro" id="IPR050482">
    <property type="entry name" value="Sensor_HK_TwoCompSys"/>
</dbReference>
<feature type="domain" description="Histidine kinase/HSP90-like ATPase" evidence="10">
    <location>
        <begin position="357"/>
        <end position="452"/>
    </location>
</feature>
<keyword evidence="7" id="KW-0067">ATP-binding</keyword>
<organism evidence="12 13">
    <name type="scientific">Glycomyces terrestris</name>
    <dbReference type="NCBI Taxonomy" id="2493553"/>
    <lineage>
        <taxon>Bacteria</taxon>
        <taxon>Bacillati</taxon>
        <taxon>Actinomycetota</taxon>
        <taxon>Actinomycetes</taxon>
        <taxon>Glycomycetales</taxon>
        <taxon>Glycomycetaceae</taxon>
        <taxon>Glycomyces</taxon>
    </lineage>
</organism>
<evidence type="ECO:0000259" key="11">
    <source>
        <dbReference type="Pfam" id="PF07730"/>
    </source>
</evidence>
<keyword evidence="4" id="KW-0808">Transferase</keyword>
<dbReference type="AlphaFoldDB" id="A0A426USH2"/>
<feature type="transmembrane region" description="Helical" evidence="9">
    <location>
        <begin position="74"/>
        <end position="93"/>
    </location>
</feature>